<protein>
    <recommendedName>
        <fullName evidence="3">DNA-directed DNA polymerase</fullName>
    </recommendedName>
</protein>
<dbReference type="PANTHER" id="PTHR31511:SF12">
    <property type="entry name" value="RHO TERMINATION FACTOR N-TERMINAL DOMAIN-CONTAINING PROTEIN"/>
    <property type="match status" value="1"/>
</dbReference>
<accession>A0A4Y2GZC3</accession>
<name>A0A4Y2GZC3_ARAVE</name>
<dbReference type="OrthoDB" id="6433568at2759"/>
<dbReference type="PANTHER" id="PTHR31511">
    <property type="entry name" value="PROTEIN CBG23764"/>
    <property type="match status" value="1"/>
</dbReference>
<organism evidence="1 2">
    <name type="scientific">Araneus ventricosus</name>
    <name type="common">Orbweaver spider</name>
    <name type="synonym">Epeira ventricosa</name>
    <dbReference type="NCBI Taxonomy" id="182803"/>
    <lineage>
        <taxon>Eukaryota</taxon>
        <taxon>Metazoa</taxon>
        <taxon>Ecdysozoa</taxon>
        <taxon>Arthropoda</taxon>
        <taxon>Chelicerata</taxon>
        <taxon>Arachnida</taxon>
        <taxon>Araneae</taxon>
        <taxon>Araneomorphae</taxon>
        <taxon>Entelegynae</taxon>
        <taxon>Araneoidea</taxon>
        <taxon>Araneidae</taxon>
        <taxon>Araneus</taxon>
    </lineage>
</organism>
<gene>
    <name evidence="1" type="ORF">AVEN_24200_1</name>
</gene>
<dbReference type="EMBL" id="BGPR01001593">
    <property type="protein sequence ID" value="GBM57424.1"/>
    <property type="molecule type" value="Genomic_DNA"/>
</dbReference>
<evidence type="ECO:0000313" key="1">
    <source>
        <dbReference type="EMBL" id="GBM57424.1"/>
    </source>
</evidence>
<comment type="caution">
    <text evidence="1">The sequence shown here is derived from an EMBL/GenBank/DDBJ whole genome shotgun (WGS) entry which is preliminary data.</text>
</comment>
<proteinExistence type="predicted"/>
<evidence type="ECO:0008006" key="3">
    <source>
        <dbReference type="Google" id="ProtNLM"/>
    </source>
</evidence>
<sequence length="183" mass="21112">MRSCISSPHRDLLFQKGIHPYEYMSPFSKFEETELPPRSAFYSSLTNEVITEAEYEHAQTVWKSFNIRNLGEYHDLYAKIDVILLANVFENSRKLTLNFYQLDAEHMLTSPGLAWQAALKMTDVKLGLFTDINMHLFIEKGIRGVVSLIGHRHSEANHSQSPNYDSTKDNKYITYLVANDLYG</sequence>
<dbReference type="Proteomes" id="UP000499080">
    <property type="component" value="Unassembled WGS sequence"/>
</dbReference>
<dbReference type="AlphaFoldDB" id="A0A4Y2GZC3"/>
<reference evidence="1 2" key="1">
    <citation type="journal article" date="2019" name="Sci. Rep.">
        <title>Orb-weaving spider Araneus ventricosus genome elucidates the spidroin gene catalogue.</title>
        <authorList>
            <person name="Kono N."/>
            <person name="Nakamura H."/>
            <person name="Ohtoshi R."/>
            <person name="Moran D.A.P."/>
            <person name="Shinohara A."/>
            <person name="Yoshida Y."/>
            <person name="Fujiwara M."/>
            <person name="Mori M."/>
            <person name="Tomita M."/>
            <person name="Arakawa K."/>
        </authorList>
    </citation>
    <scope>NUCLEOTIDE SEQUENCE [LARGE SCALE GENOMIC DNA]</scope>
</reference>
<evidence type="ECO:0000313" key="2">
    <source>
        <dbReference type="Proteomes" id="UP000499080"/>
    </source>
</evidence>
<keyword evidence="2" id="KW-1185">Reference proteome</keyword>